<dbReference type="Gene3D" id="3.20.20.70">
    <property type="entry name" value="Aldolase class I"/>
    <property type="match status" value="1"/>
</dbReference>
<comment type="similarity">
    <text evidence="3">In the N-terminal section; belongs to the NADH:flavin oxidoreductase/NADH oxidase family.</text>
</comment>
<sequence>MEITKLFEPLQLADVTLHNRVIMGSMHLGLEGMEESEEALISFYTERSGKNGPGLIITGGIAVSPEGEGGSHFMGFYNKDHCKTMQKLTDKVHEANGKIAAQLFHAGRYAYSALTGKEAVAPSPLKSLIHPAPPRELTGTEIENLIKSFAESALKAKQLGFDAVEIMGSEGYLLNQFLSPVTNIRSDQWGGSFEKRSRFPLAVLEAVRQKVGSEYPVLFRLSGNDLMPGSTTEEETCLFAKMTEKAGADAINVGIGWHESRVPTISMMVPRAGFIDIASKIKQTVSIPVIGSNRINDPILAEEILQTNKADLISMARPFLADPAILQKAQEKRFNFINTCIACNQACLDHAFEGKPVSCLVNPRAGRESKWKHTKATARQTVIVIGGGAAGMEAARSQAEQGHTVHLFEKTDKLGGQLNLAKKVPGKEEFYETIRYYTHELNRLGVHIHLNKAATDEELNHHSPDRIIVATGVTPRIPGIEGIDGENVVTYAQVLSNEAVLGKRIAVIGAGGIGCDIAHYLLEQKGVEEITLLRRNGKMGEGLGKTTKWALLSHLRQKGVKFVTDLTYKQITEKGIEIVSSKTGETELIQADTIILAAGQESVNPALSEITKVDIIGGARLAGELDAKRAIYEGARLAYEEQVTS</sequence>
<dbReference type="OrthoDB" id="9772736at2"/>
<dbReference type="Pfam" id="PF00724">
    <property type="entry name" value="Oxidored_FMN"/>
    <property type="match status" value="1"/>
</dbReference>
<proteinExistence type="inferred from homology"/>
<dbReference type="PANTHER" id="PTHR42917:SF2">
    <property type="entry name" value="2,4-DIENOYL-COA REDUCTASE [(2E)-ENOYL-COA-PRODUCING]"/>
    <property type="match status" value="1"/>
</dbReference>
<dbReference type="GO" id="GO:0046872">
    <property type="term" value="F:metal ion binding"/>
    <property type="evidence" value="ECO:0007669"/>
    <property type="project" value="UniProtKB-KW"/>
</dbReference>
<evidence type="ECO:0000256" key="7">
    <source>
        <dbReference type="ARBA" id="ARBA00023002"/>
    </source>
</evidence>
<dbReference type="PANTHER" id="PTHR42917">
    <property type="entry name" value="2,4-DIENOYL-COA REDUCTASE"/>
    <property type="match status" value="1"/>
</dbReference>
<evidence type="ECO:0000256" key="3">
    <source>
        <dbReference type="ARBA" id="ARBA00011048"/>
    </source>
</evidence>
<keyword evidence="6" id="KW-0479">Metal-binding</keyword>
<evidence type="ECO:0000256" key="8">
    <source>
        <dbReference type="ARBA" id="ARBA00023004"/>
    </source>
</evidence>
<evidence type="ECO:0000256" key="9">
    <source>
        <dbReference type="ARBA" id="ARBA00023014"/>
    </source>
</evidence>
<comment type="cofactor">
    <cofactor evidence="1">
        <name>FMN</name>
        <dbReference type="ChEBI" id="CHEBI:58210"/>
    </cofactor>
</comment>
<evidence type="ECO:0000256" key="5">
    <source>
        <dbReference type="ARBA" id="ARBA00022643"/>
    </source>
</evidence>
<protein>
    <submittedName>
        <fullName evidence="12">FAD-binding protein</fullName>
    </submittedName>
</protein>
<gene>
    <name evidence="12" type="ORF">FCL54_23025</name>
</gene>
<dbReference type="InterPro" id="IPR001155">
    <property type="entry name" value="OxRdtase_FMN_N"/>
</dbReference>
<dbReference type="InterPro" id="IPR013785">
    <property type="entry name" value="Aldolase_TIM"/>
</dbReference>
<dbReference type="InterPro" id="IPR051793">
    <property type="entry name" value="NADH:flavin_oxidoreductase"/>
</dbReference>
<name>A0A5R9EVW0_9BACL</name>
<dbReference type="Pfam" id="PF07992">
    <property type="entry name" value="Pyr_redox_2"/>
    <property type="match status" value="1"/>
</dbReference>
<keyword evidence="7" id="KW-0560">Oxidoreductase</keyword>
<keyword evidence="8" id="KW-0408">Iron</keyword>
<evidence type="ECO:0000256" key="6">
    <source>
        <dbReference type="ARBA" id="ARBA00022723"/>
    </source>
</evidence>
<evidence type="ECO:0000256" key="4">
    <source>
        <dbReference type="ARBA" id="ARBA00022630"/>
    </source>
</evidence>
<evidence type="ECO:0000256" key="2">
    <source>
        <dbReference type="ARBA" id="ARBA00001966"/>
    </source>
</evidence>
<dbReference type="GO" id="GO:0010181">
    <property type="term" value="F:FMN binding"/>
    <property type="evidence" value="ECO:0007669"/>
    <property type="project" value="InterPro"/>
</dbReference>
<evidence type="ECO:0000259" key="10">
    <source>
        <dbReference type="Pfam" id="PF00724"/>
    </source>
</evidence>
<dbReference type="SUPFAM" id="SSF51905">
    <property type="entry name" value="FAD/NAD(P)-binding domain"/>
    <property type="match status" value="1"/>
</dbReference>
<evidence type="ECO:0000259" key="11">
    <source>
        <dbReference type="Pfam" id="PF07992"/>
    </source>
</evidence>
<dbReference type="RefSeq" id="WP_138129647.1">
    <property type="nucleotide sequence ID" value="NZ_SWLG01000035.1"/>
</dbReference>
<dbReference type="EMBL" id="SWLG01000035">
    <property type="protein sequence ID" value="TLS34941.1"/>
    <property type="molecule type" value="Genomic_DNA"/>
</dbReference>
<dbReference type="Proteomes" id="UP000308230">
    <property type="component" value="Unassembled WGS sequence"/>
</dbReference>
<comment type="caution">
    <text evidence="12">The sequence shown here is derived from an EMBL/GenBank/DDBJ whole genome shotgun (WGS) entry which is preliminary data.</text>
</comment>
<dbReference type="InterPro" id="IPR023753">
    <property type="entry name" value="FAD/NAD-binding_dom"/>
</dbReference>
<evidence type="ECO:0000313" key="12">
    <source>
        <dbReference type="EMBL" id="TLS34941.1"/>
    </source>
</evidence>
<feature type="domain" description="NADH:flavin oxidoreductase/NADH oxidase N-terminal" evidence="10">
    <location>
        <begin position="5"/>
        <end position="333"/>
    </location>
</feature>
<keyword evidence="5" id="KW-0288">FMN</keyword>
<dbReference type="InterPro" id="IPR036188">
    <property type="entry name" value="FAD/NAD-bd_sf"/>
</dbReference>
<dbReference type="AlphaFoldDB" id="A0A5R9EVW0"/>
<accession>A0A5R9EVW0</accession>
<dbReference type="Gene3D" id="3.50.50.60">
    <property type="entry name" value="FAD/NAD(P)-binding domain"/>
    <property type="match status" value="1"/>
</dbReference>
<dbReference type="SUPFAM" id="SSF51395">
    <property type="entry name" value="FMN-linked oxidoreductases"/>
    <property type="match status" value="1"/>
</dbReference>
<dbReference type="PRINTS" id="PR00368">
    <property type="entry name" value="FADPNR"/>
</dbReference>
<feature type="domain" description="FAD/NAD(P)-binding" evidence="11">
    <location>
        <begin position="381"/>
        <end position="607"/>
    </location>
</feature>
<dbReference type="GO" id="GO:0051536">
    <property type="term" value="F:iron-sulfur cluster binding"/>
    <property type="evidence" value="ECO:0007669"/>
    <property type="project" value="UniProtKB-KW"/>
</dbReference>
<comment type="cofactor">
    <cofactor evidence="2">
        <name>[4Fe-4S] cluster</name>
        <dbReference type="ChEBI" id="CHEBI:49883"/>
    </cofactor>
</comment>
<keyword evidence="9" id="KW-0411">Iron-sulfur</keyword>
<dbReference type="Gene3D" id="3.40.50.720">
    <property type="entry name" value="NAD(P)-binding Rossmann-like Domain"/>
    <property type="match status" value="1"/>
</dbReference>
<organism evidence="12 13">
    <name type="scientific">Exobacillus caeni</name>
    <dbReference type="NCBI Taxonomy" id="2574798"/>
    <lineage>
        <taxon>Bacteria</taxon>
        <taxon>Bacillati</taxon>
        <taxon>Bacillota</taxon>
        <taxon>Bacilli</taxon>
        <taxon>Bacillales</taxon>
        <taxon>Guptibacillaceae</taxon>
        <taxon>Exobacillus</taxon>
    </lineage>
</organism>
<keyword evidence="4" id="KW-0285">Flavoprotein</keyword>
<reference evidence="12 13" key="1">
    <citation type="submission" date="2019-04" db="EMBL/GenBank/DDBJ databases">
        <title>Bacillus caeni sp. nov., a bacterium isolated from mangrove sediment.</title>
        <authorList>
            <person name="Huang H."/>
            <person name="Mo K."/>
            <person name="Hu Y."/>
        </authorList>
    </citation>
    <scope>NUCLEOTIDE SEQUENCE [LARGE SCALE GENOMIC DNA]</scope>
    <source>
        <strain evidence="12 13">HB172195</strain>
    </source>
</reference>
<keyword evidence="13" id="KW-1185">Reference proteome</keyword>
<dbReference type="GO" id="GO:0016491">
    <property type="term" value="F:oxidoreductase activity"/>
    <property type="evidence" value="ECO:0007669"/>
    <property type="project" value="UniProtKB-KW"/>
</dbReference>
<dbReference type="CDD" id="cd02930">
    <property type="entry name" value="DCR_FMN"/>
    <property type="match status" value="1"/>
</dbReference>
<evidence type="ECO:0000313" key="13">
    <source>
        <dbReference type="Proteomes" id="UP000308230"/>
    </source>
</evidence>
<evidence type="ECO:0000256" key="1">
    <source>
        <dbReference type="ARBA" id="ARBA00001917"/>
    </source>
</evidence>